<reference evidence="3 4" key="1">
    <citation type="submission" date="2018-11" db="EMBL/GenBank/DDBJ databases">
        <title>The genome of Variovorax sp T529.</title>
        <authorList>
            <person name="Gao J."/>
        </authorList>
    </citation>
    <scope>NUCLEOTIDE SEQUENCE [LARGE SCALE GENOMIC DNA]</scope>
    <source>
        <strain evidence="3 4">T529</strain>
    </source>
</reference>
<dbReference type="PANTHER" id="PTHR12526:SF622">
    <property type="entry name" value="GLYCOSYLTRANSFERASE (GROUP I)"/>
    <property type="match status" value="1"/>
</dbReference>
<dbReference type="CDD" id="cd03794">
    <property type="entry name" value="GT4_WbuB-like"/>
    <property type="match status" value="1"/>
</dbReference>
<comment type="caution">
    <text evidence="3">The sequence shown here is derived from an EMBL/GenBank/DDBJ whole genome shotgun (WGS) entry which is preliminary data.</text>
</comment>
<keyword evidence="3" id="KW-0808">Transferase</keyword>
<dbReference type="Pfam" id="PF00534">
    <property type="entry name" value="Glycos_transf_1"/>
    <property type="match status" value="1"/>
</dbReference>
<dbReference type="SUPFAM" id="SSF53756">
    <property type="entry name" value="UDP-Glycosyltransferase/glycogen phosphorylase"/>
    <property type="match status" value="1"/>
</dbReference>
<dbReference type="Pfam" id="PF13579">
    <property type="entry name" value="Glyco_trans_4_4"/>
    <property type="match status" value="1"/>
</dbReference>
<evidence type="ECO:0000259" key="2">
    <source>
        <dbReference type="Pfam" id="PF13579"/>
    </source>
</evidence>
<evidence type="ECO:0000259" key="1">
    <source>
        <dbReference type="Pfam" id="PF00534"/>
    </source>
</evidence>
<dbReference type="RefSeq" id="WP_124959131.1">
    <property type="nucleotide sequence ID" value="NZ_RQXU01000007.1"/>
</dbReference>
<organism evidence="3 4">
    <name type="scientific">Variovorax beijingensis</name>
    <dbReference type="NCBI Taxonomy" id="2496117"/>
    <lineage>
        <taxon>Bacteria</taxon>
        <taxon>Pseudomonadati</taxon>
        <taxon>Pseudomonadota</taxon>
        <taxon>Betaproteobacteria</taxon>
        <taxon>Burkholderiales</taxon>
        <taxon>Comamonadaceae</taxon>
        <taxon>Variovorax</taxon>
    </lineage>
</organism>
<accession>A0A3P3ENR1</accession>
<feature type="domain" description="Glycosyltransferase subfamily 4-like N-terminal" evidence="2">
    <location>
        <begin position="16"/>
        <end position="201"/>
    </location>
</feature>
<gene>
    <name evidence="3" type="ORF">EH244_14880</name>
</gene>
<feature type="domain" description="Glycosyl transferase family 1" evidence="1">
    <location>
        <begin position="225"/>
        <end position="382"/>
    </location>
</feature>
<dbReference type="InterPro" id="IPR001296">
    <property type="entry name" value="Glyco_trans_1"/>
</dbReference>
<protein>
    <submittedName>
        <fullName evidence="3">Glycosyltransferase WbuB</fullName>
    </submittedName>
</protein>
<dbReference type="AlphaFoldDB" id="A0A3P3ENR1"/>
<dbReference type="GO" id="GO:0016757">
    <property type="term" value="F:glycosyltransferase activity"/>
    <property type="evidence" value="ECO:0007669"/>
    <property type="project" value="UniProtKB-ARBA"/>
</dbReference>
<evidence type="ECO:0000313" key="4">
    <source>
        <dbReference type="Proteomes" id="UP000271590"/>
    </source>
</evidence>
<dbReference type="PANTHER" id="PTHR12526">
    <property type="entry name" value="GLYCOSYLTRANSFERASE"/>
    <property type="match status" value="1"/>
</dbReference>
<dbReference type="InterPro" id="IPR028098">
    <property type="entry name" value="Glyco_trans_4-like_N"/>
</dbReference>
<dbReference type="Proteomes" id="UP000271590">
    <property type="component" value="Unassembled WGS sequence"/>
</dbReference>
<dbReference type="EMBL" id="RQXU01000007">
    <property type="protein sequence ID" value="RRH88050.1"/>
    <property type="molecule type" value="Genomic_DNA"/>
</dbReference>
<name>A0A3P3ENR1_9BURK</name>
<proteinExistence type="predicted"/>
<dbReference type="Gene3D" id="3.40.50.2000">
    <property type="entry name" value="Glycogen Phosphorylase B"/>
    <property type="match status" value="2"/>
</dbReference>
<evidence type="ECO:0000313" key="3">
    <source>
        <dbReference type="EMBL" id="RRH88050.1"/>
    </source>
</evidence>
<sequence length="408" mass="44955">MKILLINHYAGSLRHGMEYRPYYLAREWVRAGHTVRIVAASQSHVRSIQPEFTGRRHEETIDGIDYLWYRTPRYQGNGVGRALNIATFCAQLMRDTKRIAREFAPDVVVASSTYPMDIWPAHRIARLCAAKLVHEVHDLWPLSPIELNGMSAWHPFIAVCQMAENFACRRADAVVSMLPKVHDHMVAHGLDLSRLHIVPNGVLTEEWDQAGDALAPALAQHIAQARSEGRVVVTYAGAHGLANALDSLLDAAAMMRSEPFSFVLVGSGTERDRLKQRVASEGLGNVAMFDAIPKHQISTLLSAVDVAYIGLQRVPLFRFGIAPNKLMDYMMAGCLVLSAIEAGNDPVTEAGCGMSVQAESAPAIAEGLRTLAGLSAETRRAMGLRGCDYVRERHTWPVLAKRFVEAVS</sequence>